<dbReference type="RefSeq" id="WP_076346770.1">
    <property type="nucleotide sequence ID" value="NZ_FTOO01000005.1"/>
</dbReference>
<dbReference type="EMBL" id="FTOO01000005">
    <property type="protein sequence ID" value="SIS86083.1"/>
    <property type="molecule type" value="Genomic_DNA"/>
</dbReference>
<reference evidence="2" key="1">
    <citation type="submission" date="2017-01" db="EMBL/GenBank/DDBJ databases">
        <authorList>
            <person name="Varghese N."/>
            <person name="Submissions S."/>
        </authorList>
    </citation>
    <scope>NUCLEOTIDE SEQUENCE [LARGE SCALE GENOMIC DNA]</scope>
    <source>
        <strain evidence="2">DSM 16176</strain>
    </source>
</reference>
<accession>A0A1N7MJ20</accession>
<evidence type="ECO:0000313" key="2">
    <source>
        <dbReference type="Proteomes" id="UP000186156"/>
    </source>
</evidence>
<dbReference type="OrthoDB" id="2376738at2"/>
<protein>
    <submittedName>
        <fullName evidence="1">Uncharacterized protein</fullName>
    </submittedName>
</protein>
<dbReference type="AlphaFoldDB" id="A0A1N7MJ20"/>
<sequence length="66" mass="7562">MQDDTYYLEYELADGTRLFLAFDNENDRDGCHISLDMYKAQLGPITQEVLDRILGKFQGRIAGYPG</sequence>
<proteinExistence type="predicted"/>
<evidence type="ECO:0000313" key="1">
    <source>
        <dbReference type="EMBL" id="SIS86083.1"/>
    </source>
</evidence>
<keyword evidence="2" id="KW-1185">Reference proteome</keyword>
<dbReference type="Proteomes" id="UP000186156">
    <property type="component" value="Unassembled WGS sequence"/>
</dbReference>
<name>A0A1N7MJ20_9BACL</name>
<gene>
    <name evidence="1" type="ORF">SAMN05421799_105190</name>
</gene>
<organism evidence="1 2">
    <name type="scientific">Alicyclobacillus vulcanalis</name>
    <dbReference type="NCBI Taxonomy" id="252246"/>
    <lineage>
        <taxon>Bacteria</taxon>
        <taxon>Bacillati</taxon>
        <taxon>Bacillota</taxon>
        <taxon>Bacilli</taxon>
        <taxon>Bacillales</taxon>
        <taxon>Alicyclobacillaceae</taxon>
        <taxon>Alicyclobacillus</taxon>
    </lineage>
</organism>